<proteinExistence type="predicted"/>
<feature type="compositionally biased region" description="Low complexity" evidence="1">
    <location>
        <begin position="103"/>
        <end position="115"/>
    </location>
</feature>
<feature type="compositionally biased region" description="Pro residues" evidence="1">
    <location>
        <begin position="116"/>
        <end position="128"/>
    </location>
</feature>
<reference evidence="2 3" key="1">
    <citation type="journal article" date="2022" name="Res Sq">
        <title>Evolution of multicellular longitudinally dividing oral cavity symbionts (Neisseriaceae).</title>
        <authorList>
            <person name="Nyongesa S."/>
            <person name="Weber P."/>
            <person name="Bernet E."/>
            <person name="Pullido F."/>
            <person name="Nieckarz M."/>
            <person name="Delaby M."/>
            <person name="Nieves C."/>
            <person name="Viehboeck T."/>
            <person name="Krause N."/>
            <person name="Rivera-Millot A."/>
            <person name="Nakamura A."/>
            <person name="Vischer N."/>
            <person name="VanNieuwenhze M."/>
            <person name="Brun Y."/>
            <person name="Cava F."/>
            <person name="Bulgheresi S."/>
            <person name="Veyrier F."/>
        </authorList>
    </citation>
    <scope>NUCLEOTIDE SEQUENCE [LARGE SCALE GENOMIC DNA]</scope>
    <source>
        <strain evidence="2 3">17694</strain>
    </source>
</reference>
<dbReference type="KEGG" id="ckh:LVJ77_12405"/>
<evidence type="ECO:0000313" key="2">
    <source>
        <dbReference type="EMBL" id="XHH49711.1"/>
    </source>
</evidence>
<feature type="region of interest" description="Disordered" evidence="1">
    <location>
        <begin position="98"/>
        <end position="130"/>
    </location>
</feature>
<dbReference type="InterPro" id="IPR049826">
    <property type="entry name" value="Ig-like_ice"/>
</dbReference>
<feature type="compositionally biased region" description="Polar residues" evidence="1">
    <location>
        <begin position="60"/>
        <end position="70"/>
    </location>
</feature>
<protein>
    <submittedName>
        <fullName evidence="2">Ig-like domain-containing protein</fullName>
    </submittedName>
</protein>
<organism evidence="2 3">
    <name type="scientific">Conchiformibius kuhniae</name>
    <dbReference type="NCBI Taxonomy" id="211502"/>
    <lineage>
        <taxon>Bacteria</taxon>
        <taxon>Pseudomonadati</taxon>
        <taxon>Pseudomonadota</taxon>
        <taxon>Betaproteobacteria</taxon>
        <taxon>Neisseriales</taxon>
        <taxon>Neisseriaceae</taxon>
        <taxon>Conchiformibius</taxon>
    </lineage>
</organism>
<dbReference type="Pfam" id="PF00353">
    <property type="entry name" value="HemolysinCabind"/>
    <property type="match status" value="2"/>
</dbReference>
<dbReference type="PRINTS" id="PR00313">
    <property type="entry name" value="CABNDNGRPT"/>
</dbReference>
<dbReference type="InterPro" id="IPR001343">
    <property type="entry name" value="Hemolysn_Ca-bd"/>
</dbReference>
<dbReference type="Proteomes" id="UP000831534">
    <property type="component" value="Chromosome"/>
</dbReference>
<dbReference type="Gene3D" id="2.60.40.10">
    <property type="entry name" value="Immunoglobulins"/>
    <property type="match status" value="6"/>
</dbReference>
<dbReference type="NCBIfam" id="NF012196">
    <property type="entry name" value="Ig_like_ice"/>
    <property type="match status" value="2"/>
</dbReference>
<evidence type="ECO:0000256" key="1">
    <source>
        <dbReference type="SAM" id="MobiDB-lite"/>
    </source>
</evidence>
<sequence length="1402" mass="149355">MSASTHLQERIMNPQHHPATEHVLHPLTGEAPALDEQAAQNSPDSAVQPPVEEPAEAAPLQNSGGSYTTAPAATSGSPLLWGLGAAGLIGTAAVLAKSGSDKNPTANHPPANGNTPTPPTVSPPPTAPKPIITLHPVTADNIINLAESRQTAIRISGEVHHAKNGDTVTLHIGEAHYHAPVADGQFHTTVDGATLANHQSIRATLHGSETQHPYQVDTQAPDPHITLHPIAGDDTIDRREARHPITVSGSTRDVADGSEVILVCGCPTCNGTVSKTATVQNGQFAIDFAGNELIADGRHLITATVRTQDPAGNSAQAHTERSYRLADDLQPVRIVWDDIAQDNTINRQEAQAPVTLSGRITGLAEGQTPRVTVQIGDTAPRPAQTDGDRFSLTVEAADLAPHTTLTALADTGNGQTRQTRSYRYDTDIQAPRINDIVINNGHTVNQQHSLGRITVSGTLSHENDIDPQHSTVTLTAPDGSTRQAAVHGNRWTADIAGSALSGSQDRQQLTVRADIQDTAGNRAHSEHKASYSVDTVLPDAQIRLDPLTGDKHIDRQEAGQTLTVSGRITGEFQAGDEIVIEAGGQTHRTAADQTGAFRIELDGAQLARADTHQIRATATVRDGAGNTATVSDEQDYGVENSAPVTPPPAPAPQPEAMIRLNALDAGVLAKDGVTRLSGKILLDGTAFATFKNAGRVHGITVKIGDKTYTSAINQTDRSFYIDVADADLPSLNGQTPQITVQHAQTVYHLVRKNSYGQDYKAEAAYAPKLDGSHVRWDKPSEWFDTSGNLGITPQTADSVTVRGTVSGSAKAGDTVLLTVGDSEIRTRVDEQLGFSAAVSRAELAKTGKVAALLQQDGQTVARGGTEVSREPESDGTFVSQHQHVAPEARPYFINALIPNNQIYLEMLAPFGQAQTPVLRYGFSQYRNDLPFSESNRQAVRHVWDIIERYANVKFEAVDADQTGMHYHLRDMSGGTKGYAEHGGSVYINKDLAGGSNGKGLTSGSSFGTVLHETMHALGGKHPANYMRWEKYPHTLGEEEDRLSTTVLSYTADQDSRPDLRLYDLAFLHYRFGVNPQARTGNDVYRFKPHNRGTADNDIYIWDGGGVDTFDASDQTQGVNVNLTPGSWIYAGEQSQLFAISGLGRAANREAYLRDFFGKTGAVGEISGRIDATDAYEYTQNQAFIGYGTQIERLIGSAHNDTLTGNNADNAIYGGAGNDTVKGGAGNDYLDGGAGADNLAGEAGNDTYVIDHTDDTVTETANNGTDTVHSYIDYTLGDHVENLHLFGDALNGTGNALSNHIVGNARDNVLAGKGGTDTLTGGAGKDVFVFSDLLSVDTVTDFTAGEDKIGLQRGVFTAIDRAETALQHIEYNQSNGQLSYQGQHFATIGTDLAIDGNSFVLIG</sequence>
<feature type="region of interest" description="Disordered" evidence="1">
    <location>
        <begin position="623"/>
        <end position="649"/>
    </location>
</feature>
<gene>
    <name evidence="2" type="ORF">LVJ77_12405</name>
</gene>
<dbReference type="EMBL" id="CP091521">
    <property type="protein sequence ID" value="XHH49711.1"/>
    <property type="molecule type" value="Genomic_DNA"/>
</dbReference>
<accession>A0ABD8B6T4</accession>
<name>A0ABD8B6T4_9NEIS</name>
<dbReference type="SUPFAM" id="SSF51120">
    <property type="entry name" value="beta-Roll"/>
    <property type="match status" value="2"/>
</dbReference>
<dbReference type="InterPro" id="IPR024079">
    <property type="entry name" value="MetalloPept_cat_dom_sf"/>
</dbReference>
<feature type="region of interest" description="Disordered" evidence="1">
    <location>
        <begin position="1"/>
        <end position="70"/>
    </location>
</feature>
<dbReference type="NCBIfam" id="NF033510">
    <property type="entry name" value="Ca_tandemer"/>
    <property type="match status" value="4"/>
</dbReference>
<evidence type="ECO:0000313" key="3">
    <source>
        <dbReference type="Proteomes" id="UP000831534"/>
    </source>
</evidence>
<dbReference type="RefSeq" id="WP_376986100.1">
    <property type="nucleotide sequence ID" value="NZ_CP091521.1"/>
</dbReference>
<dbReference type="Gene3D" id="2.150.10.10">
    <property type="entry name" value="Serralysin-like metalloprotease, C-terminal"/>
    <property type="match status" value="2"/>
</dbReference>
<dbReference type="InterPro" id="IPR013783">
    <property type="entry name" value="Ig-like_fold"/>
</dbReference>
<dbReference type="SUPFAM" id="SSF55486">
    <property type="entry name" value="Metalloproteases ('zincins'), catalytic domain"/>
    <property type="match status" value="1"/>
</dbReference>
<dbReference type="Gene3D" id="3.40.390.10">
    <property type="entry name" value="Collagenase (Catalytic Domain)"/>
    <property type="match status" value="1"/>
</dbReference>
<dbReference type="InterPro" id="IPR011049">
    <property type="entry name" value="Serralysin-like_metalloprot_C"/>
</dbReference>
<keyword evidence="3" id="KW-1185">Reference proteome</keyword>